<gene>
    <name evidence="1" type="ORF">F8M41_015367</name>
</gene>
<organism evidence="1 2">
    <name type="scientific">Gigaspora margarita</name>
    <dbReference type="NCBI Taxonomy" id="4874"/>
    <lineage>
        <taxon>Eukaryota</taxon>
        <taxon>Fungi</taxon>
        <taxon>Fungi incertae sedis</taxon>
        <taxon>Mucoromycota</taxon>
        <taxon>Glomeromycotina</taxon>
        <taxon>Glomeromycetes</taxon>
        <taxon>Diversisporales</taxon>
        <taxon>Gigasporaceae</taxon>
        <taxon>Gigaspora</taxon>
    </lineage>
</organism>
<evidence type="ECO:0000313" key="1">
    <source>
        <dbReference type="EMBL" id="KAF0523831.1"/>
    </source>
</evidence>
<dbReference type="OrthoDB" id="10553151at2759"/>
<evidence type="ECO:0000313" key="2">
    <source>
        <dbReference type="Proteomes" id="UP000439903"/>
    </source>
</evidence>
<proteinExistence type="predicted"/>
<reference evidence="1 2" key="1">
    <citation type="journal article" date="2019" name="Environ. Microbiol.">
        <title>At the nexus of three kingdoms: the genome of the mycorrhizal fungus Gigaspora margarita provides insights into plant, endobacterial and fungal interactions.</title>
        <authorList>
            <person name="Venice F."/>
            <person name="Ghignone S."/>
            <person name="Salvioli di Fossalunga A."/>
            <person name="Amselem J."/>
            <person name="Novero M."/>
            <person name="Xianan X."/>
            <person name="Sedzielewska Toro K."/>
            <person name="Morin E."/>
            <person name="Lipzen A."/>
            <person name="Grigoriev I.V."/>
            <person name="Henrissat B."/>
            <person name="Martin F.M."/>
            <person name="Bonfante P."/>
        </authorList>
    </citation>
    <scope>NUCLEOTIDE SEQUENCE [LARGE SCALE GENOMIC DNA]</scope>
    <source>
        <strain evidence="1 2">BEG34</strain>
    </source>
</reference>
<keyword evidence="2" id="KW-1185">Reference proteome</keyword>
<comment type="caution">
    <text evidence="1">The sequence shown here is derived from an EMBL/GenBank/DDBJ whole genome shotgun (WGS) entry which is preliminary data.</text>
</comment>
<protein>
    <submittedName>
        <fullName evidence="1">HCP-like protein</fullName>
    </submittedName>
</protein>
<dbReference type="AlphaFoldDB" id="A0A8H4EN76"/>
<dbReference type="Gene3D" id="1.25.40.10">
    <property type="entry name" value="Tetratricopeptide repeat domain"/>
    <property type="match status" value="1"/>
</dbReference>
<name>A0A8H4EN76_GIGMA</name>
<accession>A0A8H4EN76</accession>
<sequence length="96" mass="11033">MKSGVIPAKSIGERDKSNELKDTGIDIKKNEHKMFIYYQKSSNMGDLDGVSDKIERHKAFSHYQKSAKGDLKAQNNLELCYQYRISTDKNKKATFK</sequence>
<dbReference type="EMBL" id="WTPW01000321">
    <property type="protein sequence ID" value="KAF0523831.1"/>
    <property type="molecule type" value="Genomic_DNA"/>
</dbReference>
<dbReference type="Proteomes" id="UP000439903">
    <property type="component" value="Unassembled WGS sequence"/>
</dbReference>
<dbReference type="InterPro" id="IPR011990">
    <property type="entry name" value="TPR-like_helical_dom_sf"/>
</dbReference>